<accession>A0AAV9EKK4</accession>
<feature type="transmembrane region" description="Helical" evidence="1">
    <location>
        <begin position="27"/>
        <end position="48"/>
    </location>
</feature>
<dbReference type="AlphaFoldDB" id="A0AAV9EKK4"/>
<reference evidence="2" key="2">
    <citation type="submission" date="2023-06" db="EMBL/GenBank/DDBJ databases">
        <authorList>
            <person name="Ma L."/>
            <person name="Liu K.-W."/>
            <person name="Li Z."/>
            <person name="Hsiao Y.-Y."/>
            <person name="Qi Y."/>
            <person name="Fu T."/>
            <person name="Tang G."/>
            <person name="Zhang D."/>
            <person name="Sun W.-H."/>
            <person name="Liu D.-K."/>
            <person name="Li Y."/>
            <person name="Chen G.-Z."/>
            <person name="Liu X.-D."/>
            <person name="Liao X.-Y."/>
            <person name="Jiang Y.-T."/>
            <person name="Yu X."/>
            <person name="Hao Y."/>
            <person name="Huang J."/>
            <person name="Zhao X.-W."/>
            <person name="Ke S."/>
            <person name="Chen Y.-Y."/>
            <person name="Wu W.-L."/>
            <person name="Hsu J.-L."/>
            <person name="Lin Y.-F."/>
            <person name="Huang M.-D."/>
            <person name="Li C.-Y."/>
            <person name="Huang L."/>
            <person name="Wang Z.-W."/>
            <person name="Zhao X."/>
            <person name="Zhong W.-Y."/>
            <person name="Peng D.-H."/>
            <person name="Ahmad S."/>
            <person name="Lan S."/>
            <person name="Zhang J.-S."/>
            <person name="Tsai W.-C."/>
            <person name="Van De Peer Y."/>
            <person name="Liu Z.-J."/>
        </authorList>
    </citation>
    <scope>NUCLEOTIDE SEQUENCE</scope>
    <source>
        <strain evidence="2">CP</strain>
        <tissue evidence="2">Leaves</tissue>
    </source>
</reference>
<reference evidence="2" key="1">
    <citation type="journal article" date="2023" name="Nat. Commun.">
        <title>Diploid and tetraploid genomes of Acorus and the evolution of monocots.</title>
        <authorList>
            <person name="Ma L."/>
            <person name="Liu K.W."/>
            <person name="Li Z."/>
            <person name="Hsiao Y.Y."/>
            <person name="Qi Y."/>
            <person name="Fu T."/>
            <person name="Tang G.D."/>
            <person name="Zhang D."/>
            <person name="Sun W.H."/>
            <person name="Liu D.K."/>
            <person name="Li Y."/>
            <person name="Chen G.Z."/>
            <person name="Liu X.D."/>
            <person name="Liao X.Y."/>
            <person name="Jiang Y.T."/>
            <person name="Yu X."/>
            <person name="Hao Y."/>
            <person name="Huang J."/>
            <person name="Zhao X.W."/>
            <person name="Ke S."/>
            <person name="Chen Y.Y."/>
            <person name="Wu W.L."/>
            <person name="Hsu J.L."/>
            <person name="Lin Y.F."/>
            <person name="Huang M.D."/>
            <person name="Li C.Y."/>
            <person name="Huang L."/>
            <person name="Wang Z.W."/>
            <person name="Zhao X."/>
            <person name="Zhong W.Y."/>
            <person name="Peng D.H."/>
            <person name="Ahmad S."/>
            <person name="Lan S."/>
            <person name="Zhang J.S."/>
            <person name="Tsai W.C."/>
            <person name="Van de Peer Y."/>
            <person name="Liu Z.J."/>
        </authorList>
    </citation>
    <scope>NUCLEOTIDE SEQUENCE</scope>
    <source>
        <strain evidence="2">CP</strain>
    </source>
</reference>
<organism evidence="2 3">
    <name type="scientific">Acorus calamus</name>
    <name type="common">Sweet flag</name>
    <dbReference type="NCBI Taxonomy" id="4465"/>
    <lineage>
        <taxon>Eukaryota</taxon>
        <taxon>Viridiplantae</taxon>
        <taxon>Streptophyta</taxon>
        <taxon>Embryophyta</taxon>
        <taxon>Tracheophyta</taxon>
        <taxon>Spermatophyta</taxon>
        <taxon>Magnoliopsida</taxon>
        <taxon>Liliopsida</taxon>
        <taxon>Acoraceae</taxon>
        <taxon>Acorus</taxon>
    </lineage>
</organism>
<comment type="caution">
    <text evidence="2">The sequence shown here is derived from an EMBL/GenBank/DDBJ whole genome shotgun (WGS) entry which is preliminary data.</text>
</comment>
<evidence type="ECO:0000256" key="1">
    <source>
        <dbReference type="SAM" id="Phobius"/>
    </source>
</evidence>
<evidence type="ECO:0000313" key="2">
    <source>
        <dbReference type="EMBL" id="KAK1313323.1"/>
    </source>
</evidence>
<evidence type="ECO:0000313" key="3">
    <source>
        <dbReference type="Proteomes" id="UP001180020"/>
    </source>
</evidence>
<protein>
    <submittedName>
        <fullName evidence="2">Uncharacterized protein</fullName>
    </submittedName>
</protein>
<name>A0AAV9EKK4_ACOCL</name>
<gene>
    <name evidence="2" type="ORF">QJS10_CPA06g01228</name>
</gene>
<keyword evidence="1" id="KW-0812">Transmembrane</keyword>
<keyword evidence="3" id="KW-1185">Reference proteome</keyword>
<keyword evidence="1" id="KW-1133">Transmembrane helix</keyword>
<dbReference type="Proteomes" id="UP001180020">
    <property type="component" value="Unassembled WGS sequence"/>
</dbReference>
<keyword evidence="1" id="KW-0472">Membrane</keyword>
<dbReference type="EMBL" id="JAUJYO010000006">
    <property type="protein sequence ID" value="KAK1313323.1"/>
    <property type="molecule type" value="Genomic_DNA"/>
</dbReference>
<proteinExistence type="predicted"/>
<sequence length="62" mass="6908">MNGFLGQWGVEVEHPSSVVRAWRVSAFGWQVGLSAILFFFCVCINNCACRTYCCICTRLGLS</sequence>